<dbReference type="EMBL" id="NBNE01001866">
    <property type="protein sequence ID" value="OWZ12375.1"/>
    <property type="molecule type" value="Genomic_DNA"/>
</dbReference>
<dbReference type="Gene3D" id="3.10.10.10">
    <property type="entry name" value="HIV Type 1 Reverse Transcriptase, subunit A, domain 1"/>
    <property type="match status" value="1"/>
</dbReference>
<proteinExistence type="predicted"/>
<accession>A0A225W484</accession>
<dbReference type="Proteomes" id="UP000198211">
    <property type="component" value="Unassembled WGS sequence"/>
</dbReference>
<reference evidence="2" key="1">
    <citation type="submission" date="2017-03" db="EMBL/GenBank/DDBJ databases">
        <title>Phytopthora megakarya and P. palmivora, two closely related causual agents of cacao black pod achieved similar genome size and gene model numbers by different mechanisms.</title>
        <authorList>
            <person name="Ali S."/>
            <person name="Shao J."/>
            <person name="Larry D.J."/>
            <person name="Kronmiller B."/>
            <person name="Shen D."/>
            <person name="Strem M.D."/>
            <person name="Melnick R.L."/>
            <person name="Guiltinan M.J."/>
            <person name="Tyler B.M."/>
            <person name="Meinhardt L.W."/>
            <person name="Bailey B.A."/>
        </authorList>
    </citation>
    <scope>NUCLEOTIDE SEQUENCE [LARGE SCALE GENOMIC DNA]</scope>
    <source>
        <strain evidence="2">zdho120</strain>
    </source>
</reference>
<evidence type="ECO:0000313" key="2">
    <source>
        <dbReference type="Proteomes" id="UP000198211"/>
    </source>
</evidence>
<dbReference type="AlphaFoldDB" id="A0A225W484"/>
<keyword evidence="2" id="KW-1185">Reference proteome</keyword>
<gene>
    <name evidence="1" type="ORF">PHMEG_00014480</name>
</gene>
<organism evidence="1 2">
    <name type="scientific">Phytophthora megakarya</name>
    <dbReference type="NCBI Taxonomy" id="4795"/>
    <lineage>
        <taxon>Eukaryota</taxon>
        <taxon>Sar</taxon>
        <taxon>Stramenopiles</taxon>
        <taxon>Oomycota</taxon>
        <taxon>Peronosporomycetes</taxon>
        <taxon>Peronosporales</taxon>
        <taxon>Peronosporaceae</taxon>
        <taxon>Phytophthora</taxon>
    </lineage>
</organism>
<dbReference type="SUPFAM" id="SSF56672">
    <property type="entry name" value="DNA/RNA polymerases"/>
    <property type="match status" value="1"/>
</dbReference>
<dbReference type="OrthoDB" id="128750at2759"/>
<dbReference type="InterPro" id="IPR043502">
    <property type="entry name" value="DNA/RNA_pol_sf"/>
</dbReference>
<sequence>MENPKRTQKEGREGDRQEVEDLRRFVSNSRTVFETVNGDVTSNGTTVMKLEKLNCSAKIKHRFEVVEHSPDAMVLGWDLMSGLGLVLNFKDKFVQGEDYSVSVNTERKGSLESVNDDDVEFADESKELLSEDLTAALAPRYLELLKTNQHLYDGHLGRMQFPDYVLSLSPDYVPVHAKPYAVARRMESKAKDTILKLIKEDVIEQIYDLEVASPVFCLAKKNGDLR</sequence>
<protein>
    <submittedName>
        <fullName evidence="1">Uncharacterized protein</fullName>
    </submittedName>
</protein>
<evidence type="ECO:0000313" key="1">
    <source>
        <dbReference type="EMBL" id="OWZ12375.1"/>
    </source>
</evidence>
<comment type="caution">
    <text evidence="1">The sequence shown here is derived from an EMBL/GenBank/DDBJ whole genome shotgun (WGS) entry which is preliminary data.</text>
</comment>
<name>A0A225W484_9STRA</name>